<sequence>MITSRLGTTFRVANRFHQPNHITHAKVTSHHGSTCIGLLIPYPDEILFETHKYIDSSVVGAVMIVGGRMEDSRTGYNRPRVLIGIQVKAKIMQLESWTLSSLQKQAVIHVLSIFGNRRKSGLRVRPSLTKHLRDLDVSRLTLGETLFPPLWIGSIIVWNGCFTGCIKVSCMYTKLDCEANSVDKNTIDGAKFDAQDAKMLGAFSYTKERCQQFLKYTKESPSPIVKLALMHYYESREEWISALKVTKELEAMPAHIRHHPAYEARSVRQSMPDTLRHLPEEIMLNPRGQATGEYKDFFDTPGKDAGFKLFGMALRGRLNERKRKAEEQAEAFPNKR</sequence>
<organism evidence="1 2">
    <name type="scientific">Lichtheimia ornata</name>
    <dbReference type="NCBI Taxonomy" id="688661"/>
    <lineage>
        <taxon>Eukaryota</taxon>
        <taxon>Fungi</taxon>
        <taxon>Fungi incertae sedis</taxon>
        <taxon>Mucoromycota</taxon>
        <taxon>Mucoromycotina</taxon>
        <taxon>Mucoromycetes</taxon>
        <taxon>Mucorales</taxon>
        <taxon>Lichtheimiaceae</taxon>
        <taxon>Lichtheimia</taxon>
    </lineage>
</organism>
<protein>
    <submittedName>
        <fullName evidence="1">Uncharacterized protein</fullName>
    </submittedName>
</protein>
<name>A0AAD7UUJ9_9FUNG</name>
<gene>
    <name evidence="1" type="ORF">O0I10_010959</name>
</gene>
<reference evidence="1 2" key="1">
    <citation type="submission" date="2023-03" db="EMBL/GenBank/DDBJ databases">
        <title>Genome sequence of Lichtheimia ornata CBS 291.66.</title>
        <authorList>
            <person name="Mohabir J.T."/>
            <person name="Shea T.P."/>
            <person name="Kurbessoian T."/>
            <person name="Berby B."/>
            <person name="Fontaine J."/>
            <person name="Livny J."/>
            <person name="Gnirke A."/>
            <person name="Stajich J.E."/>
            <person name="Cuomo C.A."/>
        </authorList>
    </citation>
    <scope>NUCLEOTIDE SEQUENCE [LARGE SCALE GENOMIC DNA]</scope>
    <source>
        <strain evidence="1">CBS 291.66</strain>
    </source>
</reference>
<dbReference type="EMBL" id="JARTCD010000079">
    <property type="protein sequence ID" value="KAJ8653413.1"/>
    <property type="molecule type" value="Genomic_DNA"/>
</dbReference>
<comment type="caution">
    <text evidence="1">The sequence shown here is derived from an EMBL/GenBank/DDBJ whole genome shotgun (WGS) entry which is preliminary data.</text>
</comment>
<dbReference type="AlphaFoldDB" id="A0AAD7UUJ9"/>
<dbReference type="GeneID" id="83218361"/>
<accession>A0AAD7UUJ9</accession>
<keyword evidence="2" id="KW-1185">Reference proteome</keyword>
<evidence type="ECO:0000313" key="1">
    <source>
        <dbReference type="EMBL" id="KAJ8653413.1"/>
    </source>
</evidence>
<dbReference type="RefSeq" id="XP_058338327.1">
    <property type="nucleotide sequence ID" value="XM_058490932.1"/>
</dbReference>
<proteinExistence type="predicted"/>
<dbReference type="Proteomes" id="UP001234581">
    <property type="component" value="Unassembled WGS sequence"/>
</dbReference>
<evidence type="ECO:0000313" key="2">
    <source>
        <dbReference type="Proteomes" id="UP001234581"/>
    </source>
</evidence>